<keyword evidence="1" id="KW-0732">Signal</keyword>
<evidence type="ECO:0000313" key="2">
    <source>
        <dbReference type="EMBL" id="MDI2112182.1"/>
    </source>
</evidence>
<evidence type="ECO:0000256" key="1">
    <source>
        <dbReference type="SAM" id="SignalP"/>
    </source>
</evidence>
<feature type="signal peptide" evidence="1">
    <location>
        <begin position="1"/>
        <end position="19"/>
    </location>
</feature>
<feature type="chain" id="PRO_5046626788" evidence="1">
    <location>
        <begin position="20"/>
        <end position="162"/>
    </location>
</feature>
<sequence length="162" mass="18701">MQKISYILFCILFPSTALAQNHIPKTNDAILTATERFILPILCQNNINNVTLTIENCYKNISIHNPSREKCVIADYALYDLAHYLKERADIIGDPNLIHTSFFEEKAINQRLSDFQKTSPPFQSYTPQEFKHYITVSASVIKDRYLNKYDQTGKNCSTDYQP</sequence>
<protein>
    <submittedName>
        <fullName evidence="2">Uncharacterized protein</fullName>
    </submittedName>
</protein>
<comment type="caution">
    <text evidence="2">The sequence shown here is derived from an EMBL/GenBank/DDBJ whole genome shotgun (WGS) entry which is preliminary data.</text>
</comment>
<keyword evidence="3" id="KW-1185">Reference proteome</keyword>
<evidence type="ECO:0000313" key="3">
    <source>
        <dbReference type="Proteomes" id="UP001431775"/>
    </source>
</evidence>
<dbReference type="RefSeq" id="WP_281461850.1">
    <property type="nucleotide sequence ID" value="NZ_JASBAN010000001.1"/>
</dbReference>
<proteinExistence type="predicted"/>
<reference evidence="2" key="1">
    <citation type="submission" date="2023-05" db="EMBL/GenBank/DDBJ databases">
        <title>Whole genome sequence of Commensalibacter sp.</title>
        <authorList>
            <person name="Charoenyingcharoen P."/>
            <person name="Yukphan P."/>
        </authorList>
    </citation>
    <scope>NUCLEOTIDE SEQUENCE</scope>
    <source>
        <strain evidence="2">TBRC 10068</strain>
    </source>
</reference>
<dbReference type="EMBL" id="JASBAN010000001">
    <property type="protein sequence ID" value="MDI2112182.1"/>
    <property type="molecule type" value="Genomic_DNA"/>
</dbReference>
<organism evidence="2 3">
    <name type="scientific">Commensalibacter nepenthis</name>
    <dbReference type="NCBI Taxonomy" id="3043872"/>
    <lineage>
        <taxon>Bacteria</taxon>
        <taxon>Pseudomonadati</taxon>
        <taxon>Pseudomonadota</taxon>
        <taxon>Alphaproteobacteria</taxon>
        <taxon>Acetobacterales</taxon>
        <taxon>Acetobacteraceae</taxon>
    </lineage>
</organism>
<accession>A0ABT6Q5M5</accession>
<dbReference type="Proteomes" id="UP001431775">
    <property type="component" value="Unassembled WGS sequence"/>
</dbReference>
<gene>
    <name evidence="2" type="ORF">QJV33_02570</name>
</gene>
<name>A0ABT6Q5M5_9PROT</name>